<dbReference type="InterPro" id="IPR029068">
    <property type="entry name" value="Glyas_Bleomycin-R_OHBP_Dase"/>
</dbReference>
<evidence type="ECO:0000259" key="1">
    <source>
        <dbReference type="PROSITE" id="PS51819"/>
    </source>
</evidence>
<dbReference type="PROSITE" id="PS51819">
    <property type="entry name" value="VOC"/>
    <property type="match status" value="1"/>
</dbReference>
<dbReference type="RefSeq" id="WP_171684710.1">
    <property type="nucleotide sequence ID" value="NZ_WHNZ01000040.1"/>
</dbReference>
<sequence length="140" mass="15676">MYTTTKKKGIHHVCLKTRDIEGTVKFYMEGLSARFVVEWGKDGAEDHAVLVDLGDGDFLEIYETKKEFVDGMWEHLAVRTMDIEESVRRAVAAGATPLGDPRHSNIPTRSGETVGLSFAYVRAPGGELVEFIQDDQTEER</sequence>
<dbReference type="SUPFAM" id="SSF54593">
    <property type="entry name" value="Glyoxalase/Bleomycin resistance protein/Dihydroxybiphenyl dioxygenase"/>
    <property type="match status" value="1"/>
</dbReference>
<comment type="caution">
    <text evidence="2">The sequence shown here is derived from an EMBL/GenBank/DDBJ whole genome shotgun (WGS) entry which is preliminary data.</text>
</comment>
<proteinExistence type="predicted"/>
<protein>
    <recommendedName>
        <fullName evidence="1">VOC domain-containing protein</fullName>
    </recommendedName>
</protein>
<evidence type="ECO:0000313" key="2">
    <source>
        <dbReference type="EMBL" id="NOV01888.1"/>
    </source>
</evidence>
<dbReference type="InterPro" id="IPR037523">
    <property type="entry name" value="VOC_core"/>
</dbReference>
<dbReference type="Proteomes" id="UP000618579">
    <property type="component" value="Unassembled WGS sequence"/>
</dbReference>
<accession>A0ABX1ZQD0</accession>
<reference evidence="2 3" key="1">
    <citation type="submission" date="2019-10" db="EMBL/GenBank/DDBJ databases">
        <title>Description of Paenibacillus pedi sp. nov.</title>
        <authorList>
            <person name="Carlier A."/>
            <person name="Qi S."/>
        </authorList>
    </citation>
    <scope>NUCLEOTIDE SEQUENCE [LARGE SCALE GENOMIC DNA]</scope>
    <source>
        <strain evidence="2 3">LMG 31457</strain>
    </source>
</reference>
<gene>
    <name evidence="2" type="ORF">GC097_17880</name>
</gene>
<evidence type="ECO:0000313" key="3">
    <source>
        <dbReference type="Proteomes" id="UP000618579"/>
    </source>
</evidence>
<dbReference type="EMBL" id="WHNZ01000040">
    <property type="protein sequence ID" value="NOV01888.1"/>
    <property type="molecule type" value="Genomic_DNA"/>
</dbReference>
<dbReference type="Pfam" id="PF18029">
    <property type="entry name" value="Glyoxalase_6"/>
    <property type="match status" value="1"/>
</dbReference>
<dbReference type="InterPro" id="IPR041581">
    <property type="entry name" value="Glyoxalase_6"/>
</dbReference>
<feature type="domain" description="VOC" evidence="1">
    <location>
        <begin position="9"/>
        <end position="134"/>
    </location>
</feature>
<organism evidence="2 3">
    <name type="scientific">Paenibacillus planticolens</name>
    <dbReference type="NCBI Taxonomy" id="2654976"/>
    <lineage>
        <taxon>Bacteria</taxon>
        <taxon>Bacillati</taxon>
        <taxon>Bacillota</taxon>
        <taxon>Bacilli</taxon>
        <taxon>Bacillales</taxon>
        <taxon>Paenibacillaceae</taxon>
        <taxon>Paenibacillus</taxon>
    </lineage>
</organism>
<name>A0ABX1ZQD0_9BACL</name>
<dbReference type="Gene3D" id="3.10.180.10">
    <property type="entry name" value="2,3-Dihydroxybiphenyl 1,2-Dioxygenase, domain 1"/>
    <property type="match status" value="1"/>
</dbReference>
<keyword evidence="3" id="KW-1185">Reference proteome</keyword>